<dbReference type="Proteomes" id="UP000724149">
    <property type="component" value="Unassembled WGS sequence"/>
</dbReference>
<dbReference type="Pfam" id="PF13238">
    <property type="entry name" value="AAA_18"/>
    <property type="match status" value="1"/>
</dbReference>
<comment type="caution">
    <text evidence="1">The sequence shown here is derived from an EMBL/GenBank/DDBJ whole genome shotgun (WGS) entry which is preliminary data.</text>
</comment>
<sequence length="171" mass="19013">MMKTLIVLNGPMGVGKTTVGKELCRRLAPSIFLDGDWCWDLHPFSVTNATKALVMDNIRTLLRRDLDCPEVDYVVFVWVLQQEETAAALLDGLDEKARILRITLDASDESLSRRVQKDIAAGLRAPDSLERSLAYQRFYPGQGTLHLSTDGRSPAQLADEIAGLVRNRAES</sequence>
<dbReference type="RefSeq" id="WP_204722111.1">
    <property type="nucleotide sequence ID" value="NZ_JACSNR010000015.1"/>
</dbReference>
<reference evidence="1 2" key="1">
    <citation type="journal article" date="2021" name="Sci. Rep.">
        <title>The distribution of antibiotic resistance genes in chicken gut microbiota commensals.</title>
        <authorList>
            <person name="Juricova H."/>
            <person name="Matiasovicova J."/>
            <person name="Kubasova T."/>
            <person name="Cejkova D."/>
            <person name="Rychlik I."/>
        </authorList>
    </citation>
    <scope>NUCLEOTIDE SEQUENCE [LARGE SCALE GENOMIC DNA]</scope>
    <source>
        <strain evidence="1 2">An564</strain>
    </source>
</reference>
<organism evidence="1 2">
    <name type="scientific">Hydrogenoanaerobacterium saccharovorans</name>
    <dbReference type="NCBI Taxonomy" id="474960"/>
    <lineage>
        <taxon>Bacteria</taxon>
        <taxon>Bacillati</taxon>
        <taxon>Bacillota</taxon>
        <taxon>Clostridia</taxon>
        <taxon>Eubacteriales</taxon>
        <taxon>Oscillospiraceae</taxon>
        <taxon>Hydrogenoanaerobacterium</taxon>
    </lineage>
</organism>
<dbReference type="InterPro" id="IPR027417">
    <property type="entry name" value="P-loop_NTPase"/>
</dbReference>
<evidence type="ECO:0000313" key="2">
    <source>
        <dbReference type="Proteomes" id="UP000724149"/>
    </source>
</evidence>
<protein>
    <submittedName>
        <fullName evidence="1">AAA family ATPase</fullName>
    </submittedName>
</protein>
<name>A0ABS2GP92_9FIRM</name>
<dbReference type="SUPFAM" id="SSF52540">
    <property type="entry name" value="P-loop containing nucleoside triphosphate hydrolases"/>
    <property type="match status" value="1"/>
</dbReference>
<dbReference type="EMBL" id="JACSNR010000015">
    <property type="protein sequence ID" value="MBM6924272.1"/>
    <property type="molecule type" value="Genomic_DNA"/>
</dbReference>
<accession>A0ABS2GP92</accession>
<dbReference type="Gene3D" id="3.40.50.300">
    <property type="entry name" value="P-loop containing nucleotide triphosphate hydrolases"/>
    <property type="match status" value="1"/>
</dbReference>
<proteinExistence type="predicted"/>
<evidence type="ECO:0000313" key="1">
    <source>
        <dbReference type="EMBL" id="MBM6924272.1"/>
    </source>
</evidence>
<gene>
    <name evidence="1" type="ORF">H9X81_11315</name>
</gene>
<keyword evidence="2" id="KW-1185">Reference proteome</keyword>